<evidence type="ECO:0000313" key="4">
    <source>
        <dbReference type="Proteomes" id="UP001497493"/>
    </source>
</evidence>
<gene>
    <name evidence="3" type="ORF">MECH1_V1_1561</name>
</gene>
<keyword evidence="4" id="KW-1185">Reference proteome</keyword>
<organism evidence="3 4">
    <name type="scientific">Candidatus Methylocalor cossyra</name>
    <dbReference type="NCBI Taxonomy" id="3108543"/>
    <lineage>
        <taxon>Bacteria</taxon>
        <taxon>Pseudomonadati</taxon>
        <taxon>Pseudomonadota</taxon>
        <taxon>Gammaproteobacteria</taxon>
        <taxon>Methylococcales</taxon>
        <taxon>Methylococcaceae</taxon>
        <taxon>Candidatus Methylocalor</taxon>
    </lineage>
</organism>
<protein>
    <recommendedName>
        <fullName evidence="5">Fimbrial assembly protein (PilN)</fullName>
    </recommendedName>
</protein>
<feature type="region of interest" description="Disordered" evidence="1">
    <location>
        <begin position="1"/>
        <end position="26"/>
    </location>
</feature>
<proteinExistence type="predicted"/>
<evidence type="ECO:0000256" key="1">
    <source>
        <dbReference type="SAM" id="MobiDB-lite"/>
    </source>
</evidence>
<sequence>MYYSKEQQAKLDVGDRNNGQTRRRHRSSKNNKLVLFLGIGLVVETVLLLAVYLKMSIAEQENLELILTERKQSQELDLLRPQVNKLQADIAAMTQSRLPDLIRLEFDKVIPIDRDYVKNIVFTVAGRGGEKHYEYKIVMHNGGLNLIHPQVDILFFDHVGIQVGISRLGVQPDGTPTLEMMDRGETRSFSSKIELSDKVQPEYFRLRIWK</sequence>
<keyword evidence="2" id="KW-1133">Transmembrane helix</keyword>
<feature type="transmembrane region" description="Helical" evidence="2">
    <location>
        <begin position="33"/>
        <end position="53"/>
    </location>
</feature>
<keyword evidence="2" id="KW-0812">Transmembrane</keyword>
<evidence type="ECO:0000256" key="2">
    <source>
        <dbReference type="SAM" id="Phobius"/>
    </source>
</evidence>
<reference evidence="3 4" key="1">
    <citation type="submission" date="2024-04" db="EMBL/GenBank/DDBJ databases">
        <authorList>
            <person name="Cremers G."/>
        </authorList>
    </citation>
    <scope>NUCLEOTIDE SEQUENCE [LARGE SCALE GENOMIC DNA]</scope>
    <source>
        <strain evidence="3">MeCH1-AG</strain>
    </source>
</reference>
<evidence type="ECO:0000313" key="3">
    <source>
        <dbReference type="EMBL" id="CAL1240337.1"/>
    </source>
</evidence>
<keyword evidence="2" id="KW-0472">Membrane</keyword>
<dbReference type="EMBL" id="OZ026884">
    <property type="protein sequence ID" value="CAL1240337.1"/>
    <property type="molecule type" value="Genomic_DNA"/>
</dbReference>
<dbReference type="RefSeq" id="WP_348759823.1">
    <property type="nucleotide sequence ID" value="NZ_OZ026884.1"/>
</dbReference>
<evidence type="ECO:0008006" key="5">
    <source>
        <dbReference type="Google" id="ProtNLM"/>
    </source>
</evidence>
<dbReference type="Proteomes" id="UP001497493">
    <property type="component" value="Chromosome"/>
</dbReference>
<accession>A0ABP1C924</accession>
<name>A0ABP1C924_9GAMM</name>